<dbReference type="PANTHER" id="PTHR39535">
    <property type="entry name" value="SPORULATION-DELAYING PROTEIN SDPB"/>
    <property type="match status" value="1"/>
</dbReference>
<evidence type="ECO:0000256" key="3">
    <source>
        <dbReference type="ARBA" id="ARBA00022989"/>
    </source>
</evidence>
<evidence type="ECO:0000259" key="6">
    <source>
        <dbReference type="SMART" id="SM00752"/>
    </source>
</evidence>
<organism evidence="7 8">
    <name type="scientific">Polysphondylium violaceum</name>
    <dbReference type="NCBI Taxonomy" id="133409"/>
    <lineage>
        <taxon>Eukaryota</taxon>
        <taxon>Amoebozoa</taxon>
        <taxon>Evosea</taxon>
        <taxon>Eumycetozoa</taxon>
        <taxon>Dictyostelia</taxon>
        <taxon>Dictyosteliales</taxon>
        <taxon>Dictyosteliaceae</taxon>
        <taxon>Polysphondylium</taxon>
    </lineage>
</organism>
<name>A0A8J4Q3F0_9MYCE</name>
<keyword evidence="2 5" id="KW-0812">Transmembrane</keyword>
<feature type="transmembrane region" description="Helical" evidence="5">
    <location>
        <begin position="593"/>
        <end position="613"/>
    </location>
</feature>
<dbReference type="InterPro" id="IPR011020">
    <property type="entry name" value="HTTM-like"/>
</dbReference>
<feature type="transmembrane region" description="Helical" evidence="5">
    <location>
        <begin position="97"/>
        <end position="118"/>
    </location>
</feature>
<protein>
    <recommendedName>
        <fullName evidence="6">HTTM-like domain-containing protein</fullName>
    </recommendedName>
</protein>
<evidence type="ECO:0000313" key="7">
    <source>
        <dbReference type="EMBL" id="KAF2077349.1"/>
    </source>
</evidence>
<dbReference type="AlphaFoldDB" id="A0A8J4Q3F0"/>
<dbReference type="Proteomes" id="UP000695562">
    <property type="component" value="Unassembled WGS sequence"/>
</dbReference>
<evidence type="ECO:0000256" key="4">
    <source>
        <dbReference type="ARBA" id="ARBA00023136"/>
    </source>
</evidence>
<gene>
    <name evidence="7" type="ORF">CYY_001352</name>
</gene>
<dbReference type="PANTHER" id="PTHR39535:SF3">
    <property type="entry name" value="HTTM DOMAIN-CONTAINING PROTEIN"/>
    <property type="match status" value="1"/>
</dbReference>
<dbReference type="OrthoDB" id="15875at2759"/>
<dbReference type="InterPro" id="IPR052964">
    <property type="entry name" value="Sporulation_signal_mat"/>
</dbReference>
<comment type="caution">
    <text evidence="7">The sequence shown here is derived from an EMBL/GenBank/DDBJ whole genome shotgun (WGS) entry which is preliminary data.</text>
</comment>
<reference evidence="7" key="1">
    <citation type="submission" date="2020-01" db="EMBL/GenBank/DDBJ databases">
        <title>Development of genomics and gene disruption for Polysphondylium violaceum indicates a role for the polyketide synthase stlB in stalk morphogenesis.</title>
        <authorList>
            <person name="Narita B."/>
            <person name="Kawabe Y."/>
            <person name="Kin K."/>
            <person name="Saito T."/>
            <person name="Gibbs R."/>
            <person name="Kuspa A."/>
            <person name="Muzny D."/>
            <person name="Queller D."/>
            <person name="Richards S."/>
            <person name="Strassman J."/>
            <person name="Sucgang R."/>
            <person name="Worley K."/>
            <person name="Schaap P."/>
        </authorList>
    </citation>
    <scope>NUCLEOTIDE SEQUENCE</scope>
    <source>
        <strain evidence="7">QSvi11</strain>
    </source>
</reference>
<feature type="domain" description="HTTM-like" evidence="6">
    <location>
        <begin position="33"/>
        <end position="389"/>
    </location>
</feature>
<evidence type="ECO:0000256" key="2">
    <source>
        <dbReference type="ARBA" id="ARBA00022692"/>
    </source>
</evidence>
<dbReference type="GO" id="GO:0012505">
    <property type="term" value="C:endomembrane system"/>
    <property type="evidence" value="ECO:0007669"/>
    <property type="project" value="UniProtKB-SubCell"/>
</dbReference>
<keyword evidence="8" id="KW-1185">Reference proteome</keyword>
<feature type="transmembrane region" description="Helical" evidence="5">
    <location>
        <begin position="351"/>
        <end position="376"/>
    </location>
</feature>
<evidence type="ECO:0000256" key="1">
    <source>
        <dbReference type="ARBA" id="ARBA00004127"/>
    </source>
</evidence>
<dbReference type="EMBL" id="AJWJ01000031">
    <property type="protein sequence ID" value="KAF2077349.1"/>
    <property type="molecule type" value="Genomic_DNA"/>
</dbReference>
<keyword evidence="4 5" id="KW-0472">Membrane</keyword>
<feature type="transmembrane region" description="Helical" evidence="5">
    <location>
        <begin position="323"/>
        <end position="345"/>
    </location>
</feature>
<keyword evidence="3 5" id="KW-1133">Transmembrane helix</keyword>
<comment type="subcellular location">
    <subcellularLocation>
        <location evidence="1">Endomembrane system</location>
        <topology evidence="1">Multi-pass membrane protein</topology>
    </subcellularLocation>
</comment>
<sequence>MGKFKIKKPQDLSLKSIFSRDTMQSFSNKVTAMFGMDRRSIAAFRVVMALCVIGDVIERSTDLRVMYTEEGVMPRSLIVSKYSSNFFMPVHLINTSFGFQAFLFAMHIVFAFCMLIGYRTKTFSFLTWFMTISLQAYNGIVGHGGDVFFRMMLFINMFLPTTEFFNIDNASFYDANYIKSKNDYRRINGSGAVGNDESQQQILVDQNQQQQSNNNIVDVSSDPMDKKDILVGDTNIEMGENNSSVSLSSSSSSSAKSHPNQYRYLSFATFCVLLQMGLMYSTSYFHKSGEEWKNGEATFYALTLDYFATDFAKFIINFRTPLRLLTIAVAKWELAGIFFMFSPIFTDHCRLFGAIGFAFMHLGFVLCLRLGLFFWVTAGAQIINVPPFLWEMIYGYCEKKILKGQRPVRIFYNTTSPMSQKIALAYKTFFMLSSTASFAPINHLKDEITISTMSPTSATPFESESDGEYDDADEVQRSVHKRHAAGISSNNNYTLSGGSSSMFGKKDILGDDWLVVIDSNGIRKRNVTALNYITSKSPLLFPFAMAFANVPQKVVDYFAKLMDSLHSRSQQNQILTGKRSPYQKKKIPRQYSVYYSIVNNIWMAFICWFLLAYNLNVFHINVGYKHSYHQLAYLLRLDQGWNMFSPQPPKSHWWHVIHGQLDDGTQVELFKNEGLFNFEINTEVNFEKPDPFYPSYGNHRWFKYWENGFNSNNADALRLELGRYICREFNSRHYGPEMLYKFSVYFVHEYQNLDGTVSASSHQSLWNHICYEKK</sequence>
<evidence type="ECO:0000256" key="5">
    <source>
        <dbReference type="SAM" id="Phobius"/>
    </source>
</evidence>
<dbReference type="SMART" id="SM00752">
    <property type="entry name" value="HTTM"/>
    <property type="match status" value="1"/>
</dbReference>
<accession>A0A8J4Q3F0</accession>
<evidence type="ECO:0000313" key="8">
    <source>
        <dbReference type="Proteomes" id="UP000695562"/>
    </source>
</evidence>
<feature type="transmembrane region" description="Helical" evidence="5">
    <location>
        <begin position="41"/>
        <end position="57"/>
    </location>
</feature>
<proteinExistence type="predicted"/>